<dbReference type="EMBL" id="FOQA01000004">
    <property type="protein sequence ID" value="SFH87799.1"/>
    <property type="molecule type" value="Genomic_DNA"/>
</dbReference>
<dbReference type="PROSITE" id="PS51910">
    <property type="entry name" value="GH18_2"/>
    <property type="match status" value="1"/>
</dbReference>
<keyword evidence="1" id="KW-0472">Membrane</keyword>
<keyword evidence="1" id="KW-0812">Transmembrane</keyword>
<dbReference type="SMART" id="SM00636">
    <property type="entry name" value="Glyco_18"/>
    <property type="match status" value="1"/>
</dbReference>
<dbReference type="InterPro" id="IPR029070">
    <property type="entry name" value="Chitinase_insertion_sf"/>
</dbReference>
<dbReference type="InterPro" id="IPR017853">
    <property type="entry name" value="GH"/>
</dbReference>
<dbReference type="PANTHER" id="PTHR46066:SF2">
    <property type="entry name" value="CHITINASE DOMAIN-CONTAINING PROTEIN 1"/>
    <property type="match status" value="1"/>
</dbReference>
<evidence type="ECO:0000259" key="2">
    <source>
        <dbReference type="PROSITE" id="PS51910"/>
    </source>
</evidence>
<protein>
    <submittedName>
        <fullName evidence="3">Glycosyl hydrolases family 18</fullName>
    </submittedName>
</protein>
<dbReference type="InterPro" id="IPR011583">
    <property type="entry name" value="Chitinase_II/V-like_cat"/>
</dbReference>
<accession>A0A1I3DMJ2</accession>
<dbReference type="Gene3D" id="3.20.20.80">
    <property type="entry name" value="Glycosidases"/>
    <property type="match status" value="1"/>
</dbReference>
<dbReference type="STRING" id="69895.SAMN05192551_10418"/>
<feature type="domain" description="GH18" evidence="2">
    <location>
        <begin position="255"/>
        <end position="569"/>
    </location>
</feature>
<reference evidence="4" key="1">
    <citation type="submission" date="2016-10" db="EMBL/GenBank/DDBJ databases">
        <authorList>
            <person name="Varghese N."/>
            <person name="Submissions S."/>
        </authorList>
    </citation>
    <scope>NUCLEOTIDE SEQUENCE [LARGE SCALE GENOMIC DNA]</scope>
    <source>
        <strain evidence="4">Z-7934</strain>
    </source>
</reference>
<dbReference type="Gene3D" id="3.10.50.10">
    <property type="match status" value="1"/>
</dbReference>
<evidence type="ECO:0000313" key="4">
    <source>
        <dbReference type="Proteomes" id="UP000199287"/>
    </source>
</evidence>
<dbReference type="OrthoDB" id="9775889at2"/>
<dbReference type="GO" id="GO:0016787">
    <property type="term" value="F:hydrolase activity"/>
    <property type="evidence" value="ECO:0007669"/>
    <property type="project" value="UniProtKB-KW"/>
</dbReference>
<dbReference type="SUPFAM" id="SSF51445">
    <property type="entry name" value="(Trans)glycosidases"/>
    <property type="match status" value="1"/>
</dbReference>
<dbReference type="GO" id="GO:0008061">
    <property type="term" value="F:chitin binding"/>
    <property type="evidence" value="ECO:0007669"/>
    <property type="project" value="InterPro"/>
</dbReference>
<feature type="transmembrane region" description="Helical" evidence="1">
    <location>
        <begin position="21"/>
        <end position="42"/>
    </location>
</feature>
<sequence length="569" mass="66537">MTRMEKRKTIEEKKKNRLIKWILGMAFIASTILFYFFGPYFFSNIPGGEEEPKFNLIFDNHWHRVDFLLEENIVFLPVEWVKEHIVEEIEVLQNPLRARVSLEKEEIVFQEENLKEFMGSGKLAIDVSLLEKEGEKYFPLSGMDAVFHTNTIYYPEPDRVMIDLLKTPYYQGIVVEEENLRDGTDLWSRRKTVVKKGEEIRILETMEEHYYVRTEKGHIGFLPKNSLIEIRKQLPNDEEMAMAFVEPEPLDKPFGMVWEYVGNSHPDRSLDEKIPGLSVISPTWFDLENEKGDVTGKAQFRYASYMRKRGYQIWGLVTNSFDPDMTEAFLMNREAQDRFIQQLLVYSSLYKMEGINIDFENIHYRNQQQFTDFVQRLSEKLREQGLVVSIDVTIPGGSLNWSQVYDREQIAPLVDYVCVMTYDEHWGSSPVAGSVASIGWVENGIKNTLKEVPAEKVVLGLPFYTRLWEETKNQDGTIDVSSRALGMEYAKSILEEHHIYEEDWKWLEETGQFYAEYESEGNRYRIWLEEERSIAKKAALIEKYGLAGFAGWRKGFETSSIWGVLKEAI</sequence>
<evidence type="ECO:0000256" key="1">
    <source>
        <dbReference type="SAM" id="Phobius"/>
    </source>
</evidence>
<name>A0A1I3DMJ2_9FIRM</name>
<dbReference type="Proteomes" id="UP000199287">
    <property type="component" value="Unassembled WGS sequence"/>
</dbReference>
<dbReference type="Pfam" id="PF00704">
    <property type="entry name" value="Glyco_hydro_18"/>
    <property type="match status" value="1"/>
</dbReference>
<dbReference type="InterPro" id="IPR001223">
    <property type="entry name" value="Glyco_hydro18_cat"/>
</dbReference>
<proteinExistence type="predicted"/>
<keyword evidence="3" id="KW-0378">Hydrolase</keyword>
<evidence type="ECO:0000313" key="3">
    <source>
        <dbReference type="EMBL" id="SFH87799.1"/>
    </source>
</evidence>
<dbReference type="AlphaFoldDB" id="A0A1I3DMJ2"/>
<dbReference type="GO" id="GO:0005975">
    <property type="term" value="P:carbohydrate metabolic process"/>
    <property type="evidence" value="ECO:0007669"/>
    <property type="project" value="InterPro"/>
</dbReference>
<keyword evidence="1" id="KW-1133">Transmembrane helix</keyword>
<gene>
    <name evidence="3" type="ORF">SAMN05192551_10418</name>
</gene>
<organism evidence="3 4">
    <name type="scientific">Tindallia magadiensis</name>
    <dbReference type="NCBI Taxonomy" id="69895"/>
    <lineage>
        <taxon>Bacteria</taxon>
        <taxon>Bacillati</taxon>
        <taxon>Bacillota</taxon>
        <taxon>Clostridia</taxon>
        <taxon>Peptostreptococcales</taxon>
        <taxon>Tindalliaceae</taxon>
        <taxon>Tindallia</taxon>
    </lineage>
</organism>
<keyword evidence="4" id="KW-1185">Reference proteome</keyword>
<dbReference type="PANTHER" id="PTHR46066">
    <property type="entry name" value="CHITINASE DOMAIN-CONTAINING PROTEIN 1 FAMILY MEMBER"/>
    <property type="match status" value="1"/>
</dbReference>